<accession>A0A6S7I9V8</accession>
<protein>
    <submittedName>
        <fullName evidence="2">Uncharacterized protein</fullName>
    </submittedName>
</protein>
<keyword evidence="3" id="KW-1185">Reference proteome</keyword>
<proteinExistence type="predicted"/>
<gene>
    <name evidence="2" type="ORF">PACLA_8A051250</name>
</gene>
<reference evidence="2" key="1">
    <citation type="submission" date="2020-04" db="EMBL/GenBank/DDBJ databases">
        <authorList>
            <person name="Alioto T."/>
            <person name="Alioto T."/>
            <person name="Gomez Garrido J."/>
        </authorList>
    </citation>
    <scope>NUCLEOTIDE SEQUENCE</scope>
    <source>
        <strain evidence="2">A484AB</strain>
    </source>
</reference>
<dbReference type="EMBL" id="CACRXK020008331">
    <property type="protein sequence ID" value="CAB4014506.1"/>
    <property type="molecule type" value="Genomic_DNA"/>
</dbReference>
<comment type="caution">
    <text evidence="2">The sequence shown here is derived from an EMBL/GenBank/DDBJ whole genome shotgun (WGS) entry which is preliminary data.</text>
</comment>
<name>A0A6S7I9V8_PARCT</name>
<feature type="compositionally biased region" description="Polar residues" evidence="1">
    <location>
        <begin position="1"/>
        <end position="10"/>
    </location>
</feature>
<evidence type="ECO:0000313" key="3">
    <source>
        <dbReference type="Proteomes" id="UP001152795"/>
    </source>
</evidence>
<organism evidence="2 3">
    <name type="scientific">Paramuricea clavata</name>
    <name type="common">Red gorgonian</name>
    <name type="synonym">Violescent sea-whip</name>
    <dbReference type="NCBI Taxonomy" id="317549"/>
    <lineage>
        <taxon>Eukaryota</taxon>
        <taxon>Metazoa</taxon>
        <taxon>Cnidaria</taxon>
        <taxon>Anthozoa</taxon>
        <taxon>Octocorallia</taxon>
        <taxon>Malacalcyonacea</taxon>
        <taxon>Plexauridae</taxon>
        <taxon>Paramuricea</taxon>
    </lineage>
</organism>
<dbReference type="OrthoDB" id="10054888at2759"/>
<feature type="region of interest" description="Disordered" evidence="1">
    <location>
        <begin position="1"/>
        <end position="22"/>
    </location>
</feature>
<evidence type="ECO:0000313" key="2">
    <source>
        <dbReference type="EMBL" id="CAB4014506.1"/>
    </source>
</evidence>
<dbReference type="Proteomes" id="UP001152795">
    <property type="component" value="Unassembled WGS sequence"/>
</dbReference>
<sequence>MSHDSISAAKNVSKENKNTDPAFDQVIDEMSKHTSRLWNSVELQNASTVLHLAGDSEDDTQDLLIGKLAKSIRDEVHQIDHDKSRVTCSYDEILRFKKSAALAATKDIKLSGINHGGLGLIQAVADNFDADISSQNGNMSTHSLAMLITQPSNASDDDLSTRESIQRVKKSEMSEDIDFEIPVLCSAILSERRAKVLDIAFLRDVTNTEACLEYNGYNTRLTRQQGVSMQPKTTAVYLTLIHMTSSDPDTIMTAVHEAKRLSKKRGQKNTIFTSDQQLYRVVSAMGISK</sequence>
<dbReference type="AlphaFoldDB" id="A0A6S7I9V8"/>
<evidence type="ECO:0000256" key="1">
    <source>
        <dbReference type="SAM" id="MobiDB-lite"/>
    </source>
</evidence>